<dbReference type="Pfam" id="PF04366">
    <property type="entry name" value="Ysc84"/>
    <property type="match status" value="1"/>
</dbReference>
<dbReference type="PANTHER" id="PTHR15629">
    <property type="entry name" value="SH3YL1 PROTEIN"/>
    <property type="match status" value="1"/>
</dbReference>
<feature type="domain" description="RING-type" evidence="6">
    <location>
        <begin position="9"/>
        <end position="50"/>
    </location>
</feature>
<dbReference type="InterPro" id="IPR011011">
    <property type="entry name" value="Znf_FYVE_PHD"/>
</dbReference>
<keyword evidence="3" id="KW-0862">Zinc</keyword>
<evidence type="ECO:0000256" key="1">
    <source>
        <dbReference type="ARBA" id="ARBA00022723"/>
    </source>
</evidence>
<dbReference type="PROSITE" id="PS50178">
    <property type="entry name" value="ZF_FYVE"/>
    <property type="match status" value="1"/>
</dbReference>
<dbReference type="Proteomes" id="UP001055712">
    <property type="component" value="Unassembled WGS sequence"/>
</dbReference>
<dbReference type="OrthoDB" id="443981at2759"/>
<sequence>MSRSNLPACPLCTESLGTYGGPTTLPCGHNLCLHCTAYLQQRQAQCPLCRVDFPPDLTLAVNCELRELMRMAQALTATTVDDDWQAITSTAKIEAAEYRQASGGGSGGSGRAPAAQVGVLDVMDGSGSVMELCPQPWEPDSSSASCRAPGCNKPFSFLLRPRHHCRCCGQLFCGNCAEERLLLPPRFQLPEPQRVCGSCRELLLPIQPLLAGSIAPAVCQPIHDVTDWSAVRSLLNPPLSTRLASDIYSATNIVRAARKVGSLPSESAIPPAILRNCAGLAILSVARVGAGWSLSLGSGLVVARTPGGGWSPPSAVLSLASSVGWQLGLEVQDLILVLRTQSALRAFCASQLGVGGSVSLAAGPVGRTASAQALANLGGSALVYSYSCTRGAFAGVAVGASLLATRDSLNQQFYGKKVTARQLLLGGAVPPPPAAAALYAAIDALLEQAGEGLGPQFLSHTLMTGEEDLAPLPPPAVARISSTGVPARQGDSDEEEEDDVWEAEHSSPSAPAPQLWGHRSGQEAACLGHQLGEGSRQLYPLPAMAFDDDPVPYGSLFD</sequence>
<dbReference type="PANTHER" id="PTHR15629:SF2">
    <property type="entry name" value="SH3 DOMAIN-CONTAINING YSC84-LIKE PROTEIN 1"/>
    <property type="match status" value="1"/>
</dbReference>
<name>A0A9D4TY72_CHLVU</name>
<accession>A0A9D4TY72</accession>
<dbReference type="GO" id="GO:0035091">
    <property type="term" value="F:phosphatidylinositol binding"/>
    <property type="evidence" value="ECO:0007669"/>
    <property type="project" value="TreeGrafter"/>
</dbReference>
<dbReference type="InterPro" id="IPR001841">
    <property type="entry name" value="Znf_RING"/>
</dbReference>
<keyword evidence="1" id="KW-0479">Metal-binding</keyword>
<evidence type="ECO:0000256" key="4">
    <source>
        <dbReference type="PROSITE-ProRule" id="PRU00175"/>
    </source>
</evidence>
<evidence type="ECO:0000256" key="5">
    <source>
        <dbReference type="SAM" id="MobiDB-lite"/>
    </source>
</evidence>
<dbReference type="AlphaFoldDB" id="A0A9D4TY72"/>
<dbReference type="InterPro" id="IPR017455">
    <property type="entry name" value="Znf_FYVE-rel"/>
</dbReference>
<dbReference type="InterPro" id="IPR000306">
    <property type="entry name" value="Znf_FYVE"/>
</dbReference>
<dbReference type="Pfam" id="PF13639">
    <property type="entry name" value="zf-RING_2"/>
    <property type="match status" value="1"/>
</dbReference>
<dbReference type="InterPro" id="IPR051702">
    <property type="entry name" value="SH3_domain_YSC84-like"/>
</dbReference>
<protein>
    <submittedName>
        <fullName evidence="8">Uncharacterized protein</fullName>
    </submittedName>
</protein>
<evidence type="ECO:0000256" key="2">
    <source>
        <dbReference type="ARBA" id="ARBA00022771"/>
    </source>
</evidence>
<evidence type="ECO:0000313" key="9">
    <source>
        <dbReference type="Proteomes" id="UP001055712"/>
    </source>
</evidence>
<dbReference type="Pfam" id="PF01363">
    <property type="entry name" value="FYVE"/>
    <property type="match status" value="1"/>
</dbReference>
<proteinExistence type="predicted"/>
<evidence type="ECO:0000259" key="7">
    <source>
        <dbReference type="PROSITE" id="PS50178"/>
    </source>
</evidence>
<keyword evidence="9" id="KW-1185">Reference proteome</keyword>
<gene>
    <name evidence="8" type="ORF">D9Q98_000478</name>
</gene>
<feature type="region of interest" description="Disordered" evidence="5">
    <location>
        <begin position="478"/>
        <end position="521"/>
    </location>
</feature>
<comment type="caution">
    <text evidence="8">The sequence shown here is derived from an EMBL/GenBank/DDBJ whole genome shotgun (WGS) entry which is preliminary data.</text>
</comment>
<reference evidence="8" key="2">
    <citation type="submission" date="2020-11" db="EMBL/GenBank/DDBJ databases">
        <authorList>
            <person name="Cecchin M."/>
            <person name="Marcolungo L."/>
            <person name="Rossato M."/>
            <person name="Girolomoni L."/>
            <person name="Cosentino E."/>
            <person name="Cuine S."/>
            <person name="Li-Beisson Y."/>
            <person name="Delledonne M."/>
            <person name="Ballottari M."/>
        </authorList>
    </citation>
    <scope>NUCLEOTIDE SEQUENCE</scope>
    <source>
        <strain evidence="8">211/11P</strain>
        <tissue evidence="8">Whole cell</tissue>
    </source>
</reference>
<dbReference type="Gene3D" id="3.30.40.10">
    <property type="entry name" value="Zinc/RING finger domain, C3HC4 (zinc finger)"/>
    <property type="match status" value="2"/>
</dbReference>
<keyword evidence="2 4" id="KW-0863">Zinc-finger</keyword>
<dbReference type="SMART" id="SM00064">
    <property type="entry name" value="FYVE"/>
    <property type="match status" value="1"/>
</dbReference>
<evidence type="ECO:0000313" key="8">
    <source>
        <dbReference type="EMBL" id="KAI3438035.1"/>
    </source>
</evidence>
<reference evidence="8" key="1">
    <citation type="journal article" date="2019" name="Plant J.">
        <title>Chlorella vulgaris genome assembly and annotation reveals the molecular basis for metabolic acclimation to high light conditions.</title>
        <authorList>
            <person name="Cecchin M."/>
            <person name="Marcolungo L."/>
            <person name="Rossato M."/>
            <person name="Girolomoni L."/>
            <person name="Cosentino E."/>
            <person name="Cuine S."/>
            <person name="Li-Beisson Y."/>
            <person name="Delledonne M."/>
            <person name="Ballottari M."/>
        </authorList>
    </citation>
    <scope>NUCLEOTIDE SEQUENCE</scope>
    <source>
        <strain evidence="8">211/11P</strain>
    </source>
</reference>
<feature type="domain" description="FYVE-type" evidence="7">
    <location>
        <begin position="151"/>
        <end position="204"/>
    </location>
</feature>
<dbReference type="EMBL" id="SIDB01000001">
    <property type="protein sequence ID" value="KAI3438035.1"/>
    <property type="molecule type" value="Genomic_DNA"/>
</dbReference>
<dbReference type="GO" id="GO:0008270">
    <property type="term" value="F:zinc ion binding"/>
    <property type="evidence" value="ECO:0007669"/>
    <property type="project" value="UniProtKB-KW"/>
</dbReference>
<evidence type="ECO:0000256" key="3">
    <source>
        <dbReference type="ARBA" id="ARBA00022833"/>
    </source>
</evidence>
<dbReference type="InterPro" id="IPR007461">
    <property type="entry name" value="Ysc84_actin-binding"/>
</dbReference>
<feature type="compositionally biased region" description="Acidic residues" evidence="5">
    <location>
        <begin position="492"/>
        <end position="501"/>
    </location>
</feature>
<dbReference type="SUPFAM" id="SSF57850">
    <property type="entry name" value="RING/U-box"/>
    <property type="match status" value="1"/>
</dbReference>
<dbReference type="SMART" id="SM00184">
    <property type="entry name" value="RING"/>
    <property type="match status" value="1"/>
</dbReference>
<dbReference type="SUPFAM" id="SSF57903">
    <property type="entry name" value="FYVE/PHD zinc finger"/>
    <property type="match status" value="1"/>
</dbReference>
<dbReference type="InterPro" id="IPR013083">
    <property type="entry name" value="Znf_RING/FYVE/PHD"/>
</dbReference>
<dbReference type="PROSITE" id="PS50089">
    <property type="entry name" value="ZF_RING_2"/>
    <property type="match status" value="1"/>
</dbReference>
<organism evidence="8 9">
    <name type="scientific">Chlorella vulgaris</name>
    <name type="common">Green alga</name>
    <dbReference type="NCBI Taxonomy" id="3077"/>
    <lineage>
        <taxon>Eukaryota</taxon>
        <taxon>Viridiplantae</taxon>
        <taxon>Chlorophyta</taxon>
        <taxon>core chlorophytes</taxon>
        <taxon>Trebouxiophyceae</taxon>
        <taxon>Chlorellales</taxon>
        <taxon>Chlorellaceae</taxon>
        <taxon>Chlorella clade</taxon>
        <taxon>Chlorella</taxon>
    </lineage>
</organism>
<evidence type="ECO:0000259" key="6">
    <source>
        <dbReference type="PROSITE" id="PS50089"/>
    </source>
</evidence>